<protein>
    <submittedName>
        <fullName evidence="2">Uncharacterized protein</fullName>
    </submittedName>
</protein>
<dbReference type="AlphaFoldDB" id="A0AAV4W4U1"/>
<gene>
    <name evidence="2" type="ORF">CDAR_242571</name>
</gene>
<name>A0AAV4W4U1_9ARAC</name>
<reference evidence="2 3" key="1">
    <citation type="submission" date="2021-06" db="EMBL/GenBank/DDBJ databases">
        <title>Caerostris darwini draft genome.</title>
        <authorList>
            <person name="Kono N."/>
            <person name="Arakawa K."/>
        </authorList>
    </citation>
    <scope>NUCLEOTIDE SEQUENCE [LARGE SCALE GENOMIC DNA]</scope>
</reference>
<sequence length="148" mass="15339">MSGLIAINARQIGRSDPEITIRKSVIAHRQILLGVKCLMPIDAEIYILTCYIEHPDVFQGAVVELGVVRPAGEGRSVVLGLGQQAQDRGGDVVVDGVGVVGEGAAVQPPGYLGGGARTLGLAGQVEAPPRRQRTQAAGDAGGQGVHWN</sequence>
<organism evidence="2 3">
    <name type="scientific">Caerostris darwini</name>
    <dbReference type="NCBI Taxonomy" id="1538125"/>
    <lineage>
        <taxon>Eukaryota</taxon>
        <taxon>Metazoa</taxon>
        <taxon>Ecdysozoa</taxon>
        <taxon>Arthropoda</taxon>
        <taxon>Chelicerata</taxon>
        <taxon>Arachnida</taxon>
        <taxon>Araneae</taxon>
        <taxon>Araneomorphae</taxon>
        <taxon>Entelegynae</taxon>
        <taxon>Araneoidea</taxon>
        <taxon>Araneidae</taxon>
        <taxon>Caerostris</taxon>
    </lineage>
</organism>
<proteinExistence type="predicted"/>
<evidence type="ECO:0000313" key="2">
    <source>
        <dbReference type="EMBL" id="GIY76608.1"/>
    </source>
</evidence>
<dbReference type="EMBL" id="BPLQ01014022">
    <property type="protein sequence ID" value="GIY76608.1"/>
    <property type="molecule type" value="Genomic_DNA"/>
</dbReference>
<accession>A0AAV4W4U1</accession>
<feature type="region of interest" description="Disordered" evidence="1">
    <location>
        <begin position="127"/>
        <end position="148"/>
    </location>
</feature>
<keyword evidence="3" id="KW-1185">Reference proteome</keyword>
<feature type="compositionally biased region" description="Gly residues" evidence="1">
    <location>
        <begin position="139"/>
        <end position="148"/>
    </location>
</feature>
<evidence type="ECO:0000256" key="1">
    <source>
        <dbReference type="SAM" id="MobiDB-lite"/>
    </source>
</evidence>
<comment type="caution">
    <text evidence="2">The sequence shown here is derived from an EMBL/GenBank/DDBJ whole genome shotgun (WGS) entry which is preliminary data.</text>
</comment>
<evidence type="ECO:0000313" key="3">
    <source>
        <dbReference type="Proteomes" id="UP001054837"/>
    </source>
</evidence>
<dbReference type="Proteomes" id="UP001054837">
    <property type="component" value="Unassembled WGS sequence"/>
</dbReference>